<dbReference type="RefSeq" id="WP_317775387.1">
    <property type="nucleotide sequence ID" value="NZ_JAWMAJ010000241.1"/>
</dbReference>
<keyword evidence="3" id="KW-0804">Transcription</keyword>
<dbReference type="InterPro" id="IPR018062">
    <property type="entry name" value="HTH_AraC-typ_CS"/>
</dbReference>
<dbReference type="PROSITE" id="PS00041">
    <property type="entry name" value="HTH_ARAC_FAMILY_1"/>
    <property type="match status" value="1"/>
</dbReference>
<name>A0ABU4FPT3_9ACTN</name>
<evidence type="ECO:0000256" key="2">
    <source>
        <dbReference type="ARBA" id="ARBA00023125"/>
    </source>
</evidence>
<accession>A0ABU4FPT3</accession>
<feature type="region of interest" description="Disordered" evidence="4">
    <location>
        <begin position="303"/>
        <end position="325"/>
    </location>
</feature>
<dbReference type="PROSITE" id="PS01124">
    <property type="entry name" value="HTH_ARAC_FAMILY_2"/>
    <property type="match status" value="1"/>
</dbReference>
<evidence type="ECO:0000313" key="7">
    <source>
        <dbReference type="Proteomes" id="UP001187346"/>
    </source>
</evidence>
<comment type="caution">
    <text evidence="6">The sequence shown here is derived from an EMBL/GenBank/DDBJ whole genome shotgun (WGS) entry which is preliminary data.</text>
</comment>
<evidence type="ECO:0000313" key="6">
    <source>
        <dbReference type="EMBL" id="MDV7222631.1"/>
    </source>
</evidence>
<dbReference type="InterPro" id="IPR032783">
    <property type="entry name" value="AraC_lig"/>
</dbReference>
<dbReference type="PANTHER" id="PTHR46796">
    <property type="entry name" value="HTH-TYPE TRANSCRIPTIONAL ACTIVATOR RHAS-RELATED"/>
    <property type="match status" value="1"/>
</dbReference>
<sequence>MDILHDRLARARASGAVFARTVAEPPWGLRLAGSIQLAVHTVVRGRGWLWLDDPGDAVELVPGEVTLVRGGPDHHIGHAPGADCLEPEEFRNRHAPGRSSEESRNRQVPGGSSEDPRATVFLCGAYRFSGDIGAGLLEALPQVLTLSAAVGDPLRDVIGLLSHELATPAPGEPGGPTVLDRLLDVLLVLAIRNDFRRSPNAPRWYRACADPRLNAALQAVHENAGHPWTVPELAAISGLSRAAFARTFREALGQTPMQYLTDWRMALARDHLRTGDLTLTAISRTVGYGSPYAFAAAFTRHHGEPPGSWRQRESHLANDPHPYAH</sequence>
<dbReference type="Gene3D" id="1.10.10.60">
    <property type="entry name" value="Homeodomain-like"/>
    <property type="match status" value="2"/>
</dbReference>
<organism evidence="6 7">
    <name type="scientific">Streptomyces prunicolor</name>
    <dbReference type="NCBI Taxonomy" id="67348"/>
    <lineage>
        <taxon>Bacteria</taxon>
        <taxon>Bacillati</taxon>
        <taxon>Actinomycetota</taxon>
        <taxon>Actinomycetes</taxon>
        <taxon>Kitasatosporales</taxon>
        <taxon>Streptomycetaceae</taxon>
        <taxon>Streptomyces</taxon>
    </lineage>
</organism>
<dbReference type="Proteomes" id="UP001187346">
    <property type="component" value="Unassembled WGS sequence"/>
</dbReference>
<proteinExistence type="predicted"/>
<keyword evidence="7" id="KW-1185">Reference proteome</keyword>
<dbReference type="SMART" id="SM00342">
    <property type="entry name" value="HTH_ARAC"/>
    <property type="match status" value="1"/>
</dbReference>
<evidence type="ECO:0000259" key="5">
    <source>
        <dbReference type="PROSITE" id="PS01124"/>
    </source>
</evidence>
<feature type="domain" description="HTH araC/xylS-type" evidence="5">
    <location>
        <begin position="214"/>
        <end position="312"/>
    </location>
</feature>
<dbReference type="InterPro" id="IPR009057">
    <property type="entry name" value="Homeodomain-like_sf"/>
</dbReference>
<gene>
    <name evidence="6" type="ORF">R5A26_42530</name>
</gene>
<dbReference type="Pfam" id="PF12833">
    <property type="entry name" value="HTH_18"/>
    <property type="match status" value="1"/>
</dbReference>
<dbReference type="InterPro" id="IPR018060">
    <property type="entry name" value="HTH_AraC"/>
</dbReference>
<reference evidence="6 7" key="1">
    <citation type="submission" date="2023-10" db="EMBL/GenBank/DDBJ databases">
        <title>Characterization of rhizosphere-enriched actinobacteria from wheat plants lab-grown on chernevaya soil.</title>
        <authorList>
            <person name="Tikhonova E.N."/>
            <person name="Konopkin A."/>
            <person name="Kravchenko I.K."/>
        </authorList>
    </citation>
    <scope>NUCLEOTIDE SEQUENCE [LARGE SCALE GENOMIC DNA]</scope>
    <source>
        <strain evidence="6 7">RR29</strain>
    </source>
</reference>
<dbReference type="PANTHER" id="PTHR46796:SF13">
    <property type="entry name" value="HTH-TYPE TRANSCRIPTIONAL ACTIVATOR RHAS"/>
    <property type="match status" value="1"/>
</dbReference>
<feature type="region of interest" description="Disordered" evidence="4">
    <location>
        <begin position="92"/>
        <end position="114"/>
    </location>
</feature>
<dbReference type="EMBL" id="JAWMAJ010000241">
    <property type="protein sequence ID" value="MDV7222631.1"/>
    <property type="molecule type" value="Genomic_DNA"/>
</dbReference>
<protein>
    <submittedName>
        <fullName evidence="6">AraC family transcriptional regulator</fullName>
    </submittedName>
</protein>
<dbReference type="InterPro" id="IPR050204">
    <property type="entry name" value="AraC_XylS_family_regulators"/>
</dbReference>
<dbReference type="Pfam" id="PF12852">
    <property type="entry name" value="Cupin_6"/>
    <property type="match status" value="1"/>
</dbReference>
<evidence type="ECO:0000256" key="3">
    <source>
        <dbReference type="ARBA" id="ARBA00023163"/>
    </source>
</evidence>
<dbReference type="SUPFAM" id="SSF46689">
    <property type="entry name" value="Homeodomain-like"/>
    <property type="match status" value="2"/>
</dbReference>
<evidence type="ECO:0000256" key="4">
    <source>
        <dbReference type="SAM" id="MobiDB-lite"/>
    </source>
</evidence>
<keyword evidence="1" id="KW-0805">Transcription regulation</keyword>
<keyword evidence="2" id="KW-0238">DNA-binding</keyword>
<evidence type="ECO:0000256" key="1">
    <source>
        <dbReference type="ARBA" id="ARBA00023015"/>
    </source>
</evidence>